<dbReference type="InterPro" id="IPR006047">
    <property type="entry name" value="GH13_cat_dom"/>
</dbReference>
<dbReference type="Pfam" id="PF00128">
    <property type="entry name" value="Alpha-amylase"/>
    <property type="match status" value="1"/>
</dbReference>
<proteinExistence type="predicted"/>
<sequence>MTLQALDTLAPNPSEQTVKAAPLWRSAAAELAQIYGDHPGFADCLEEMAKRIGRAHAKRPPELKALDAARSDTPNWYMKPGRPAYCTYIDRFAGTLKGTISHLDHLKALNVGIFHPLPLLKPRDGDSDGGFAVADYGDVDPRLGTMDDLRALASELRARDMSLVIDMVCNHTAREHPWAQKMLAADPDFADFYIVLDDRADVDAWEEALQDVFPGTAPGSFTYDEPAGGWVWTTFYPFQWDLNYANPRVFVEILDSLLYLANAGVEGFRLDSTAYLWKQKGTICRNLPQTHNILRALRCLVSLVAPSVFLLAEAIESQASVLPFFGTLQARECDLAYNNGVMTALWGAMADQKSDLLGSIIARAGEKPAHGQWLNYVRCHDDIIWLALADTVPMERLRAWSNFFAGQGSYARGLAFQAPEGFPASGCGMAASLCGGLDDPQAMARLKLLYGITYALEGIPLLYMGDEVGLENFETFRDDPALRDELRWLHRPEMDWAAADQARKTSSPRADIFGYLQQLSALLMKLEILPGLTVKPAAHDAVLTFERPMAKGGFVCEANLSEAVFDLPCAGHILTGDSRMLAPYGVRWSLRTS</sequence>
<accession>F4QK91</accession>
<organism evidence="2 3">
    <name type="scientific">Asticcacaulis biprosthecium C19</name>
    <dbReference type="NCBI Taxonomy" id="715226"/>
    <lineage>
        <taxon>Bacteria</taxon>
        <taxon>Pseudomonadati</taxon>
        <taxon>Pseudomonadota</taxon>
        <taxon>Alphaproteobacteria</taxon>
        <taxon>Caulobacterales</taxon>
        <taxon>Caulobacteraceae</taxon>
        <taxon>Asticcacaulis</taxon>
    </lineage>
</organism>
<gene>
    <name evidence="2" type="ORF">ABI_17090</name>
</gene>
<dbReference type="SUPFAM" id="SSF51445">
    <property type="entry name" value="(Trans)glycosidases"/>
    <property type="match status" value="1"/>
</dbReference>
<dbReference type="Gene3D" id="3.20.20.80">
    <property type="entry name" value="Glycosidases"/>
    <property type="match status" value="1"/>
</dbReference>
<dbReference type="SMR" id="F4QK91"/>
<dbReference type="STRING" id="715226.ABI_17090"/>
<dbReference type="InterPro" id="IPR045857">
    <property type="entry name" value="O16G_dom_2"/>
</dbReference>
<dbReference type="SMART" id="SM00642">
    <property type="entry name" value="Aamy"/>
    <property type="match status" value="1"/>
</dbReference>
<keyword evidence="3" id="KW-1185">Reference proteome</keyword>
<dbReference type="RefSeq" id="WP_006272465.1">
    <property type="nucleotide sequence ID" value="NZ_GL883077.1"/>
</dbReference>
<evidence type="ECO:0000313" key="3">
    <source>
        <dbReference type="Proteomes" id="UP000006512"/>
    </source>
</evidence>
<reference evidence="3" key="1">
    <citation type="submission" date="2011-03" db="EMBL/GenBank/DDBJ databases">
        <title>Draft genome sequence of Brevundimonas diminuta.</title>
        <authorList>
            <person name="Brown P.J.B."/>
            <person name="Buechlein A."/>
            <person name="Hemmerich C."/>
            <person name="Brun Y.V."/>
        </authorList>
    </citation>
    <scope>NUCLEOTIDE SEQUENCE [LARGE SCALE GENOMIC DNA]</scope>
    <source>
        <strain evidence="3">C19</strain>
    </source>
</reference>
<dbReference type="GO" id="GO:0016829">
    <property type="term" value="F:lyase activity"/>
    <property type="evidence" value="ECO:0007669"/>
    <property type="project" value="UniProtKB-KW"/>
</dbReference>
<dbReference type="Gene3D" id="3.90.400.10">
    <property type="entry name" value="Oligo-1,6-glucosidase, Domain 2"/>
    <property type="match status" value="1"/>
</dbReference>
<dbReference type="HOGENOM" id="CLU_022796_0_0_5"/>
<dbReference type="AlphaFoldDB" id="F4QK91"/>
<keyword evidence="2" id="KW-0456">Lyase</keyword>
<dbReference type="PANTHER" id="PTHR10357">
    <property type="entry name" value="ALPHA-AMYLASE FAMILY MEMBER"/>
    <property type="match status" value="1"/>
</dbReference>
<dbReference type="GO" id="GO:0005975">
    <property type="term" value="P:carbohydrate metabolic process"/>
    <property type="evidence" value="ECO:0007669"/>
    <property type="project" value="InterPro"/>
</dbReference>
<name>F4QK91_9CAUL</name>
<protein>
    <submittedName>
        <fullName evidence="2">Alpha-amlyase</fullName>
    </submittedName>
</protein>
<dbReference type="Gene3D" id="1.10.1740.10">
    <property type="match status" value="1"/>
</dbReference>
<dbReference type="OrthoDB" id="9805159at2"/>
<dbReference type="EMBL" id="GL883077">
    <property type="protein sequence ID" value="EGF93269.1"/>
    <property type="molecule type" value="Genomic_DNA"/>
</dbReference>
<dbReference type="eggNOG" id="COG0366">
    <property type="taxonomic scope" value="Bacteria"/>
</dbReference>
<dbReference type="PANTHER" id="PTHR10357:SF213">
    <property type="entry name" value="ALPHA AMYLASE CATALYTIC REGION"/>
    <property type="match status" value="1"/>
</dbReference>
<feature type="domain" description="Glycosyl hydrolase family 13 catalytic" evidence="1">
    <location>
        <begin position="86"/>
        <end position="503"/>
    </location>
</feature>
<dbReference type="Proteomes" id="UP000006512">
    <property type="component" value="Unassembled WGS sequence"/>
</dbReference>
<evidence type="ECO:0000259" key="1">
    <source>
        <dbReference type="SMART" id="SM00642"/>
    </source>
</evidence>
<evidence type="ECO:0000313" key="2">
    <source>
        <dbReference type="EMBL" id="EGF93269.1"/>
    </source>
</evidence>
<dbReference type="InterPro" id="IPR017853">
    <property type="entry name" value="GH"/>
</dbReference>